<evidence type="ECO:0008006" key="4">
    <source>
        <dbReference type="Google" id="ProtNLM"/>
    </source>
</evidence>
<organism evidence="2 3">
    <name type="scientific">Armillaria ostoyae</name>
    <name type="common">Armillaria root rot fungus</name>
    <dbReference type="NCBI Taxonomy" id="47428"/>
    <lineage>
        <taxon>Eukaryota</taxon>
        <taxon>Fungi</taxon>
        <taxon>Dikarya</taxon>
        <taxon>Basidiomycota</taxon>
        <taxon>Agaricomycotina</taxon>
        <taxon>Agaricomycetes</taxon>
        <taxon>Agaricomycetidae</taxon>
        <taxon>Agaricales</taxon>
        <taxon>Marasmiineae</taxon>
        <taxon>Physalacriaceae</taxon>
        <taxon>Armillaria</taxon>
    </lineage>
</organism>
<proteinExistence type="predicted"/>
<name>A0A284SD71_ARMOS</name>
<evidence type="ECO:0000256" key="1">
    <source>
        <dbReference type="SAM" id="MobiDB-lite"/>
    </source>
</evidence>
<protein>
    <recommendedName>
        <fullName evidence="4">HAT C-terminal dimerisation domain-containing protein</fullName>
    </recommendedName>
</protein>
<dbReference type="EMBL" id="FUEG01000078">
    <property type="protein sequence ID" value="SJL18951.1"/>
    <property type="molecule type" value="Genomic_DNA"/>
</dbReference>
<gene>
    <name evidence="2" type="ORF">ARMOST_22554</name>
</gene>
<sequence length="100" mass="10893">MALDFLSAPATSTDVEHLFSHGGLNMTKHRHNLSAESTIDQTVLNSWTKCSGLLPEDEIMQFFNDKSKWPNNGGARAKATDGPSSSTAREVIQVDTDSID</sequence>
<dbReference type="InterPro" id="IPR012337">
    <property type="entry name" value="RNaseH-like_sf"/>
</dbReference>
<reference evidence="3" key="1">
    <citation type="journal article" date="2017" name="Nat. Ecol. Evol.">
        <title>Genome expansion and lineage-specific genetic innovations in the forest pathogenic fungi Armillaria.</title>
        <authorList>
            <person name="Sipos G."/>
            <person name="Prasanna A.N."/>
            <person name="Walter M.C."/>
            <person name="O'Connor E."/>
            <person name="Balint B."/>
            <person name="Krizsan K."/>
            <person name="Kiss B."/>
            <person name="Hess J."/>
            <person name="Varga T."/>
            <person name="Slot J."/>
            <person name="Riley R."/>
            <person name="Boka B."/>
            <person name="Rigling D."/>
            <person name="Barry K."/>
            <person name="Lee J."/>
            <person name="Mihaltcheva S."/>
            <person name="LaButti K."/>
            <person name="Lipzen A."/>
            <person name="Waldron R."/>
            <person name="Moloney N.M."/>
            <person name="Sperisen C."/>
            <person name="Kredics L."/>
            <person name="Vagvoelgyi C."/>
            <person name="Patrignani A."/>
            <person name="Fitzpatrick D."/>
            <person name="Nagy I."/>
            <person name="Doyle S."/>
            <person name="Anderson J.B."/>
            <person name="Grigoriev I.V."/>
            <person name="Gueldener U."/>
            <person name="Muensterkoetter M."/>
            <person name="Nagy L.G."/>
        </authorList>
    </citation>
    <scope>NUCLEOTIDE SEQUENCE [LARGE SCALE GENOMIC DNA]</scope>
    <source>
        <strain evidence="3">C18/9</strain>
    </source>
</reference>
<dbReference type="Proteomes" id="UP000219338">
    <property type="component" value="Unassembled WGS sequence"/>
</dbReference>
<accession>A0A284SD71</accession>
<dbReference type="AlphaFoldDB" id="A0A284SD71"/>
<keyword evidence="3" id="KW-1185">Reference proteome</keyword>
<dbReference type="OMA" id="CEMERFF"/>
<feature type="region of interest" description="Disordered" evidence="1">
    <location>
        <begin position="70"/>
        <end position="100"/>
    </location>
</feature>
<evidence type="ECO:0000313" key="2">
    <source>
        <dbReference type="EMBL" id="SJL18951.1"/>
    </source>
</evidence>
<dbReference type="OrthoDB" id="2976811at2759"/>
<dbReference type="SUPFAM" id="SSF53098">
    <property type="entry name" value="Ribonuclease H-like"/>
    <property type="match status" value="1"/>
</dbReference>
<evidence type="ECO:0000313" key="3">
    <source>
        <dbReference type="Proteomes" id="UP000219338"/>
    </source>
</evidence>